<evidence type="ECO:0000256" key="5">
    <source>
        <dbReference type="ARBA" id="ARBA00022833"/>
    </source>
</evidence>
<dbReference type="PANTHER" id="PTHR22726:SF1">
    <property type="entry name" value="METALLOENDOPEPTIDASE OMA1, MITOCHONDRIAL"/>
    <property type="match status" value="1"/>
</dbReference>
<evidence type="ECO:0000313" key="9">
    <source>
        <dbReference type="EMBL" id="MVT78174.1"/>
    </source>
</evidence>
<keyword evidence="4" id="KW-0378">Hydrolase</keyword>
<feature type="chain" id="PRO_5032758417" evidence="7">
    <location>
        <begin position="34"/>
        <end position="465"/>
    </location>
</feature>
<comment type="caution">
    <text evidence="9">The sequence shown here is derived from an EMBL/GenBank/DDBJ whole genome shotgun (WGS) entry which is preliminary data.</text>
</comment>
<evidence type="ECO:0000259" key="8">
    <source>
        <dbReference type="Pfam" id="PF01435"/>
    </source>
</evidence>
<protein>
    <submittedName>
        <fullName evidence="9">M48 family metalloprotease</fullName>
    </submittedName>
</protein>
<dbReference type="GO" id="GO:0046872">
    <property type="term" value="F:metal ion binding"/>
    <property type="evidence" value="ECO:0007669"/>
    <property type="project" value="UniProtKB-KW"/>
</dbReference>
<accession>A0A844TQV9</accession>
<dbReference type="PANTHER" id="PTHR22726">
    <property type="entry name" value="METALLOENDOPEPTIDASE OMA1"/>
    <property type="match status" value="1"/>
</dbReference>
<dbReference type="AlphaFoldDB" id="A0A844TQV9"/>
<dbReference type="CDD" id="cd07324">
    <property type="entry name" value="M48C_Oma1-like"/>
    <property type="match status" value="1"/>
</dbReference>
<dbReference type="Proteomes" id="UP000449969">
    <property type="component" value="Unassembled WGS sequence"/>
</dbReference>
<dbReference type="RefSeq" id="WP_157336680.1">
    <property type="nucleotide sequence ID" value="NZ_JANADL010000043.1"/>
</dbReference>
<dbReference type="SUPFAM" id="SSF48452">
    <property type="entry name" value="TPR-like"/>
    <property type="match status" value="1"/>
</dbReference>
<dbReference type="Pfam" id="PF13432">
    <property type="entry name" value="TPR_16"/>
    <property type="match status" value="1"/>
</dbReference>
<gene>
    <name evidence="9" type="ORF">GPL20_34935</name>
</gene>
<evidence type="ECO:0000256" key="3">
    <source>
        <dbReference type="ARBA" id="ARBA00022723"/>
    </source>
</evidence>
<evidence type="ECO:0000256" key="7">
    <source>
        <dbReference type="SAM" id="SignalP"/>
    </source>
</evidence>
<comment type="cofactor">
    <cofactor evidence="1">
        <name>Zn(2+)</name>
        <dbReference type="ChEBI" id="CHEBI:29105"/>
    </cofactor>
</comment>
<keyword evidence="3" id="KW-0479">Metal-binding</keyword>
<dbReference type="InterPro" id="IPR011990">
    <property type="entry name" value="TPR-like_helical_dom_sf"/>
</dbReference>
<dbReference type="EMBL" id="WQNE01000048">
    <property type="protein sequence ID" value="MVT78174.1"/>
    <property type="molecule type" value="Genomic_DNA"/>
</dbReference>
<dbReference type="OrthoDB" id="9814887at2"/>
<reference evidence="9 10" key="1">
    <citation type="submission" date="2019-12" db="EMBL/GenBank/DDBJ databases">
        <title>Draft genome sequences Bradyrhizobium cajani AMBPC1010, Bradyrhizobium pachyrhizi AMBPC1040 and Bradyrhizobium yuanmingense ALSPC3051, three plant growth promoting strains isolated from nodules of Cajanus cajan L. in Dominican Republic.</title>
        <authorList>
            <person name="Flores-Felix J.D."/>
            <person name="Araujo J."/>
            <person name="Diaz-Alcantara C."/>
            <person name="Gonzalez-Andres F."/>
            <person name="Velazquez E."/>
        </authorList>
    </citation>
    <scope>NUCLEOTIDE SEQUENCE [LARGE SCALE GENOMIC DNA]</scope>
    <source>
        <strain evidence="9 10">1010</strain>
    </source>
</reference>
<dbReference type="GO" id="GO:0016020">
    <property type="term" value="C:membrane"/>
    <property type="evidence" value="ECO:0007669"/>
    <property type="project" value="TreeGrafter"/>
</dbReference>
<organism evidence="9 10">
    <name type="scientific">Bradyrhizobium cajani</name>
    <dbReference type="NCBI Taxonomy" id="1928661"/>
    <lineage>
        <taxon>Bacteria</taxon>
        <taxon>Pseudomonadati</taxon>
        <taxon>Pseudomonadota</taxon>
        <taxon>Alphaproteobacteria</taxon>
        <taxon>Hyphomicrobiales</taxon>
        <taxon>Nitrobacteraceae</taxon>
        <taxon>Bradyrhizobium</taxon>
    </lineage>
</organism>
<keyword evidence="7" id="KW-0732">Signal</keyword>
<dbReference type="Gene3D" id="3.30.2010.10">
    <property type="entry name" value="Metalloproteases ('zincins'), catalytic domain"/>
    <property type="match status" value="1"/>
</dbReference>
<sequence length="465" mass="50528">MLLQIALRKKASALTALLTAAAIALTPFSAAHAQAKGPPVLRDTETEQLLREYTRPILRVAGMEKQNIQMVIINDGSFNAFVADGRRIFVNWGAILQSETPNQIIGVLAHETGHLAGGHLSKMREQLATAQTQMIIAMLLGAGALVGSTRSGSAGNNGLANAGAAAIAGPQEMIRRTLLSYQRQQEENADRAGVKFLTSTGQSPKGMYETFKRFTSESLFASRGADPYLQSHPMPAERVAALQEFASTSPYWDKKDDPALQLRHDMVRAKISAFMERPETVYRRYPQTNDSLPARYARAISTYLHGDLRSALAQIDALIQVQPNNPYFYEVRGQALLESGKPAEAIAPLRKAAQLSNNAPLIEMLLGQALVGTDNKAYTDDAIRILRAAVAREPEAPLGYIQLAMAYGRKGDYAEADLASAQAAYLRGDNKTARELATRAKTRFAIGTPGWVKADDIVAAKPPRN</sequence>
<dbReference type="InterPro" id="IPR051156">
    <property type="entry name" value="Mito/Outer_Membr_Metalloprot"/>
</dbReference>
<keyword evidence="6 9" id="KW-0482">Metalloprotease</keyword>
<dbReference type="InterPro" id="IPR001915">
    <property type="entry name" value="Peptidase_M48"/>
</dbReference>
<evidence type="ECO:0000256" key="4">
    <source>
        <dbReference type="ARBA" id="ARBA00022801"/>
    </source>
</evidence>
<name>A0A844TQV9_9BRAD</name>
<dbReference type="GO" id="GO:0051603">
    <property type="term" value="P:proteolysis involved in protein catabolic process"/>
    <property type="evidence" value="ECO:0007669"/>
    <property type="project" value="TreeGrafter"/>
</dbReference>
<proteinExistence type="predicted"/>
<dbReference type="Gene3D" id="1.25.40.10">
    <property type="entry name" value="Tetratricopeptide repeat domain"/>
    <property type="match status" value="1"/>
</dbReference>
<keyword evidence="10" id="KW-1185">Reference proteome</keyword>
<dbReference type="GO" id="GO:0004222">
    <property type="term" value="F:metalloendopeptidase activity"/>
    <property type="evidence" value="ECO:0007669"/>
    <property type="project" value="InterPro"/>
</dbReference>
<evidence type="ECO:0000256" key="6">
    <source>
        <dbReference type="ARBA" id="ARBA00023049"/>
    </source>
</evidence>
<feature type="domain" description="Peptidase M48" evidence="8">
    <location>
        <begin position="48"/>
        <end position="244"/>
    </location>
</feature>
<evidence type="ECO:0000256" key="2">
    <source>
        <dbReference type="ARBA" id="ARBA00022670"/>
    </source>
</evidence>
<keyword evidence="2 9" id="KW-0645">Protease</keyword>
<evidence type="ECO:0000256" key="1">
    <source>
        <dbReference type="ARBA" id="ARBA00001947"/>
    </source>
</evidence>
<feature type="signal peptide" evidence="7">
    <location>
        <begin position="1"/>
        <end position="33"/>
    </location>
</feature>
<evidence type="ECO:0000313" key="10">
    <source>
        <dbReference type="Proteomes" id="UP000449969"/>
    </source>
</evidence>
<dbReference type="Pfam" id="PF01435">
    <property type="entry name" value="Peptidase_M48"/>
    <property type="match status" value="1"/>
</dbReference>
<keyword evidence="5" id="KW-0862">Zinc</keyword>